<keyword evidence="6 8" id="KW-1133">Transmembrane helix</keyword>
<dbReference type="STRING" id="218672.SAMN04489759_105183"/>
<evidence type="ECO:0000256" key="4">
    <source>
        <dbReference type="ARBA" id="ARBA00022692"/>
    </source>
</evidence>
<sequence>MRVFVIDTLATIVFFTTLASFSELVIAGMDLPEVLTTRLVMVPVMIVTGRPYTRWRDWLLSRMRPQGRIGLALTDTTAFLLFQVPVYGTTLLVAGARLSEALIAIGAAVVFMILLARPFGLFVDLVRQAFGIKSAP</sequence>
<keyword evidence="1" id="KW-0813">Transport</keyword>
<dbReference type="Proteomes" id="UP000199399">
    <property type="component" value="Unassembled WGS sequence"/>
</dbReference>
<dbReference type="AlphaFoldDB" id="A0A1G7SG89"/>
<dbReference type="OrthoDB" id="9006207at2"/>
<keyword evidence="2" id="KW-1003">Cell membrane</keyword>
<evidence type="ECO:0000256" key="2">
    <source>
        <dbReference type="ARBA" id="ARBA00022475"/>
    </source>
</evidence>
<gene>
    <name evidence="9" type="ORF">SAMN04489759_105183</name>
</gene>
<dbReference type="Pfam" id="PF06610">
    <property type="entry name" value="AlaE"/>
    <property type="match status" value="1"/>
</dbReference>
<dbReference type="GO" id="GO:0034639">
    <property type="term" value="F:L-amino acid efflux transmembrane transporter activity"/>
    <property type="evidence" value="ECO:0007669"/>
    <property type="project" value="InterPro"/>
</dbReference>
<dbReference type="EMBL" id="FNBP01000005">
    <property type="protein sequence ID" value="SDG21932.1"/>
    <property type="molecule type" value="Genomic_DNA"/>
</dbReference>
<feature type="transmembrane region" description="Helical" evidence="8">
    <location>
        <begin position="72"/>
        <end position="95"/>
    </location>
</feature>
<evidence type="ECO:0000313" key="10">
    <source>
        <dbReference type="Proteomes" id="UP000199399"/>
    </source>
</evidence>
<evidence type="ECO:0000256" key="3">
    <source>
        <dbReference type="ARBA" id="ARBA00022519"/>
    </source>
</evidence>
<evidence type="ECO:0000256" key="6">
    <source>
        <dbReference type="ARBA" id="ARBA00022989"/>
    </source>
</evidence>
<evidence type="ECO:0000256" key="1">
    <source>
        <dbReference type="ARBA" id="ARBA00022448"/>
    </source>
</evidence>
<organism evidence="9 10">
    <name type="scientific">Sulfitobacter delicatus</name>
    <dbReference type="NCBI Taxonomy" id="218672"/>
    <lineage>
        <taxon>Bacteria</taxon>
        <taxon>Pseudomonadati</taxon>
        <taxon>Pseudomonadota</taxon>
        <taxon>Alphaproteobacteria</taxon>
        <taxon>Rhodobacterales</taxon>
        <taxon>Roseobacteraceae</taxon>
        <taxon>Sulfitobacter</taxon>
    </lineage>
</organism>
<keyword evidence="5" id="KW-0029">Amino-acid transport</keyword>
<evidence type="ECO:0000313" key="9">
    <source>
        <dbReference type="EMBL" id="SDG21932.1"/>
    </source>
</evidence>
<accession>A0A1G7SG89</accession>
<dbReference type="GO" id="GO:0016020">
    <property type="term" value="C:membrane"/>
    <property type="evidence" value="ECO:0007669"/>
    <property type="project" value="InterPro"/>
</dbReference>
<dbReference type="InterPro" id="IPR010574">
    <property type="entry name" value="Ala_export_AlaE"/>
</dbReference>
<reference evidence="10" key="1">
    <citation type="submission" date="2016-10" db="EMBL/GenBank/DDBJ databases">
        <authorList>
            <person name="Varghese N."/>
            <person name="Submissions S."/>
        </authorList>
    </citation>
    <scope>NUCLEOTIDE SEQUENCE [LARGE SCALE GENOMIC DNA]</scope>
    <source>
        <strain evidence="10">DSM 16477</strain>
    </source>
</reference>
<evidence type="ECO:0000256" key="7">
    <source>
        <dbReference type="ARBA" id="ARBA00023136"/>
    </source>
</evidence>
<keyword evidence="4 8" id="KW-0812">Transmembrane</keyword>
<name>A0A1G7SG89_9RHOB</name>
<keyword evidence="7 8" id="KW-0472">Membrane</keyword>
<protein>
    <submittedName>
        <fullName evidence="9">L-alanine exporter</fullName>
    </submittedName>
</protein>
<keyword evidence="10" id="KW-1185">Reference proteome</keyword>
<evidence type="ECO:0000256" key="8">
    <source>
        <dbReference type="SAM" id="Phobius"/>
    </source>
</evidence>
<proteinExistence type="predicted"/>
<feature type="transmembrane region" description="Helical" evidence="8">
    <location>
        <begin position="101"/>
        <end position="123"/>
    </location>
</feature>
<keyword evidence="3" id="KW-0997">Cell inner membrane</keyword>
<dbReference type="RefSeq" id="WP_093742274.1">
    <property type="nucleotide sequence ID" value="NZ_FNBP01000005.1"/>
</dbReference>
<evidence type="ECO:0000256" key="5">
    <source>
        <dbReference type="ARBA" id="ARBA00022970"/>
    </source>
</evidence>